<reference evidence="1" key="1">
    <citation type="submission" date="2021-06" db="EMBL/GenBank/DDBJ databases">
        <authorList>
            <person name="Kallberg Y."/>
            <person name="Tangrot J."/>
            <person name="Rosling A."/>
        </authorList>
    </citation>
    <scope>NUCLEOTIDE SEQUENCE</scope>
    <source>
        <strain evidence="1">MT106</strain>
    </source>
</reference>
<evidence type="ECO:0000313" key="2">
    <source>
        <dbReference type="Proteomes" id="UP000789831"/>
    </source>
</evidence>
<dbReference type="EMBL" id="CAJVPL010009518">
    <property type="protein sequence ID" value="CAG8678444.1"/>
    <property type="molecule type" value="Genomic_DNA"/>
</dbReference>
<evidence type="ECO:0000313" key="1">
    <source>
        <dbReference type="EMBL" id="CAG8678444.1"/>
    </source>
</evidence>
<keyword evidence="2" id="KW-1185">Reference proteome</keyword>
<dbReference type="AlphaFoldDB" id="A0A9N9HD49"/>
<sequence>EEKFELTNGLTNEKLKETEDNKDYQFNITFIKSKKSPKFQEEEMENVLPDLSDN</sequence>
<accession>A0A9N9HD49</accession>
<protein>
    <submittedName>
        <fullName evidence="1">7308_t:CDS:1</fullName>
    </submittedName>
</protein>
<organism evidence="1 2">
    <name type="scientific">Ambispora gerdemannii</name>
    <dbReference type="NCBI Taxonomy" id="144530"/>
    <lineage>
        <taxon>Eukaryota</taxon>
        <taxon>Fungi</taxon>
        <taxon>Fungi incertae sedis</taxon>
        <taxon>Mucoromycota</taxon>
        <taxon>Glomeromycotina</taxon>
        <taxon>Glomeromycetes</taxon>
        <taxon>Archaeosporales</taxon>
        <taxon>Ambisporaceae</taxon>
        <taxon>Ambispora</taxon>
    </lineage>
</organism>
<dbReference type="Proteomes" id="UP000789831">
    <property type="component" value="Unassembled WGS sequence"/>
</dbReference>
<proteinExistence type="predicted"/>
<gene>
    <name evidence="1" type="ORF">AGERDE_LOCUS12563</name>
</gene>
<comment type="caution">
    <text evidence="1">The sequence shown here is derived from an EMBL/GenBank/DDBJ whole genome shotgun (WGS) entry which is preliminary data.</text>
</comment>
<feature type="non-terminal residue" evidence="1">
    <location>
        <position position="1"/>
    </location>
</feature>
<name>A0A9N9HD49_9GLOM</name>